<keyword evidence="5" id="KW-0413">Isomerase</keyword>
<dbReference type="CDD" id="cd17932">
    <property type="entry name" value="DEXQc_UvrD"/>
    <property type="match status" value="1"/>
</dbReference>
<dbReference type="InterPro" id="IPR014017">
    <property type="entry name" value="DNA_helicase_UvrD-like_C"/>
</dbReference>
<organism evidence="11 12">
    <name type="scientific">Streptosporangium pseudovulgare</name>
    <dbReference type="NCBI Taxonomy" id="35765"/>
    <lineage>
        <taxon>Bacteria</taxon>
        <taxon>Bacillati</taxon>
        <taxon>Actinomycetota</taxon>
        <taxon>Actinomycetes</taxon>
        <taxon>Streptosporangiales</taxon>
        <taxon>Streptosporangiaceae</taxon>
        <taxon>Streptosporangium</taxon>
    </lineage>
</organism>
<evidence type="ECO:0000256" key="8">
    <source>
        <dbReference type="ARBA" id="ARBA00048988"/>
    </source>
</evidence>
<evidence type="ECO:0000313" key="11">
    <source>
        <dbReference type="EMBL" id="GGP91131.1"/>
    </source>
</evidence>
<keyword evidence="12" id="KW-1185">Reference proteome</keyword>
<name>A0ABQ2QPX5_9ACTN</name>
<dbReference type="EMBL" id="BMQJ01000004">
    <property type="protein sequence ID" value="GGP91131.1"/>
    <property type="molecule type" value="Genomic_DNA"/>
</dbReference>
<dbReference type="EC" id="5.6.2.4" evidence="7"/>
<evidence type="ECO:0000256" key="7">
    <source>
        <dbReference type="ARBA" id="ARBA00034808"/>
    </source>
</evidence>
<reference evidence="12" key="1">
    <citation type="journal article" date="2019" name="Int. J. Syst. Evol. Microbiol.">
        <title>The Global Catalogue of Microorganisms (GCM) 10K type strain sequencing project: providing services to taxonomists for standard genome sequencing and annotation.</title>
        <authorList>
            <consortium name="The Broad Institute Genomics Platform"/>
            <consortium name="The Broad Institute Genome Sequencing Center for Infectious Disease"/>
            <person name="Wu L."/>
            <person name="Ma J."/>
        </authorList>
    </citation>
    <scope>NUCLEOTIDE SEQUENCE [LARGE SCALE GENOMIC DNA]</scope>
    <source>
        <strain evidence="12">JCM 3115</strain>
    </source>
</reference>
<dbReference type="InterPro" id="IPR014016">
    <property type="entry name" value="UvrD-like_ATP-bd"/>
</dbReference>
<keyword evidence="3 9" id="KW-0347">Helicase</keyword>
<dbReference type="InterPro" id="IPR027417">
    <property type="entry name" value="P-loop_NTPase"/>
</dbReference>
<dbReference type="PROSITE" id="PS51198">
    <property type="entry name" value="UVRD_HELICASE_ATP_BIND"/>
    <property type="match status" value="1"/>
</dbReference>
<keyword evidence="1 9" id="KW-0547">Nucleotide-binding</keyword>
<dbReference type="Proteomes" id="UP000611554">
    <property type="component" value="Unassembled WGS sequence"/>
</dbReference>
<dbReference type="InterPro" id="IPR000212">
    <property type="entry name" value="DNA_helicase_UvrD/REP"/>
</dbReference>
<evidence type="ECO:0000256" key="6">
    <source>
        <dbReference type="ARBA" id="ARBA00034617"/>
    </source>
</evidence>
<evidence type="ECO:0000313" key="12">
    <source>
        <dbReference type="Proteomes" id="UP000611554"/>
    </source>
</evidence>
<keyword evidence="2 9" id="KW-0378">Hydrolase</keyword>
<keyword evidence="4 9" id="KW-0067">ATP-binding</keyword>
<comment type="caution">
    <text evidence="11">The sequence shown here is derived from an EMBL/GenBank/DDBJ whole genome shotgun (WGS) entry which is preliminary data.</text>
</comment>
<evidence type="ECO:0000256" key="5">
    <source>
        <dbReference type="ARBA" id="ARBA00023235"/>
    </source>
</evidence>
<evidence type="ECO:0000256" key="1">
    <source>
        <dbReference type="ARBA" id="ARBA00022741"/>
    </source>
</evidence>
<dbReference type="Gene3D" id="3.40.50.300">
    <property type="entry name" value="P-loop containing nucleotide triphosphate hydrolases"/>
    <property type="match status" value="2"/>
</dbReference>
<proteinExistence type="predicted"/>
<dbReference type="Pfam" id="PF13361">
    <property type="entry name" value="UvrD_C"/>
    <property type="match status" value="1"/>
</dbReference>
<dbReference type="Pfam" id="PF00580">
    <property type="entry name" value="UvrD-helicase"/>
    <property type="match status" value="2"/>
</dbReference>
<evidence type="ECO:0000256" key="3">
    <source>
        <dbReference type="ARBA" id="ARBA00022806"/>
    </source>
</evidence>
<evidence type="ECO:0000256" key="2">
    <source>
        <dbReference type="ARBA" id="ARBA00022801"/>
    </source>
</evidence>
<gene>
    <name evidence="11" type="ORF">GCM10010140_21050</name>
</gene>
<accession>A0ABQ2QPX5</accession>
<comment type="catalytic activity">
    <reaction evidence="8">
        <text>ATP + H2O = ADP + phosphate + H(+)</text>
        <dbReference type="Rhea" id="RHEA:13065"/>
        <dbReference type="ChEBI" id="CHEBI:15377"/>
        <dbReference type="ChEBI" id="CHEBI:15378"/>
        <dbReference type="ChEBI" id="CHEBI:30616"/>
        <dbReference type="ChEBI" id="CHEBI:43474"/>
        <dbReference type="ChEBI" id="CHEBI:456216"/>
        <dbReference type="EC" id="5.6.2.4"/>
    </reaction>
</comment>
<feature type="binding site" evidence="9">
    <location>
        <begin position="31"/>
        <end position="38"/>
    </location>
    <ligand>
        <name>ATP</name>
        <dbReference type="ChEBI" id="CHEBI:30616"/>
    </ligand>
</feature>
<dbReference type="SUPFAM" id="SSF52540">
    <property type="entry name" value="P-loop containing nucleoside triphosphate hydrolases"/>
    <property type="match status" value="1"/>
</dbReference>
<evidence type="ECO:0000259" key="10">
    <source>
        <dbReference type="PROSITE" id="PS51198"/>
    </source>
</evidence>
<dbReference type="PANTHER" id="PTHR11070">
    <property type="entry name" value="UVRD / RECB / PCRA DNA HELICASE FAMILY MEMBER"/>
    <property type="match status" value="1"/>
</dbReference>
<feature type="domain" description="UvrD-like helicase ATP-binding" evidence="10">
    <location>
        <begin position="10"/>
        <end position="279"/>
    </location>
</feature>
<comment type="catalytic activity">
    <reaction evidence="6">
        <text>Couples ATP hydrolysis with the unwinding of duplex DNA by translocating in the 3'-5' direction.</text>
        <dbReference type="EC" id="5.6.2.4"/>
    </reaction>
</comment>
<dbReference type="RefSeq" id="WP_229811127.1">
    <property type="nucleotide sequence ID" value="NZ_BMQJ01000004.1"/>
</dbReference>
<evidence type="ECO:0000256" key="4">
    <source>
        <dbReference type="ARBA" id="ARBA00022840"/>
    </source>
</evidence>
<sequence>MSDAYMSTPSLTSEQRAVVDQPANALVVVTAGAGAGKTHTLVRRLDRLVAAEDLSAGEILVLTFSRAAVRELSGRLVRHGEAARNVRARTFDSWALELLTQVDAAGDWPSKSFEARIRGAQQVIDDGLADDLYEDLRHVVIDEVQDLVGDRRELVEVLLERFDCGFTVVGDSAQAIYGFTVKDPDQRAGETNRFFDWLRATFQEDLVELSLTENFRARSEEARIALGHGARLRSLAEAGEDKDEADYKELRSTLEQALSFGELDRDFAAAALNEYEGSTAVLCRTNGQALVVSERLHEIGVPHRLQRSAQDRAVPAWIGLLMRQCESSLVSRSRFDELLVELPVPEGATPDELWRLLGGSGRVRGNGLDLGRLRAAISTGGLPDELTAQPPARLVVSSFHRAKGLEFDRVLVVDPGPLPSPAEAEKMGRVVDPAEEARLLYVAMTRPRDELWRLEALEKQNIRLDKATGRWGRFHYQRWMRKGIEIIGGDVRTEQPAGTHDFEADPIEVQKYLVTEVRPGDEVVLERLHTTAIGLQESPPYLVVHNGRPIGVTSDRFHGQLYRHLKLGRGYEPERWPRAVTGIRVDAMETVAGSEAAGANAGLGPYGVWLAPRLFGLGHFIWDKADQEEDAGVEAR</sequence>
<protein>
    <recommendedName>
        <fullName evidence="7">DNA 3'-5' helicase</fullName>
        <ecNumber evidence="7">5.6.2.4</ecNumber>
    </recommendedName>
</protein>
<evidence type="ECO:0000256" key="9">
    <source>
        <dbReference type="PROSITE-ProRule" id="PRU00560"/>
    </source>
</evidence>